<name>A0A974BLT9_SEDHY</name>
<feature type="transmembrane region" description="Helical" evidence="1">
    <location>
        <begin position="79"/>
        <end position="97"/>
    </location>
</feature>
<dbReference type="AlphaFoldDB" id="A0A974BLT9"/>
<comment type="caution">
    <text evidence="2">The sequence shown here is derived from an EMBL/GenBank/DDBJ whole genome shotgun (WGS) entry which is preliminary data.</text>
</comment>
<evidence type="ECO:0000313" key="3">
    <source>
        <dbReference type="Proteomes" id="UP000611629"/>
    </source>
</evidence>
<evidence type="ECO:0000313" key="2">
    <source>
        <dbReference type="EMBL" id="NYB75196.1"/>
    </source>
</evidence>
<accession>A0A974BLT9</accession>
<keyword evidence="1" id="KW-0472">Membrane</keyword>
<reference evidence="2" key="1">
    <citation type="submission" date="2020-07" db="EMBL/GenBank/DDBJ databases">
        <title>Genomic analysis of a strain of Sedimentibacter Hydroxybenzoicus DSM7310.</title>
        <authorList>
            <person name="Ma S."/>
        </authorList>
    </citation>
    <scope>NUCLEOTIDE SEQUENCE</scope>
    <source>
        <strain evidence="2">DSM 7310</strain>
    </source>
</reference>
<protein>
    <submittedName>
        <fullName evidence="2">Uncharacterized protein</fullName>
    </submittedName>
</protein>
<gene>
    <name evidence="2" type="ORF">HZF24_13690</name>
</gene>
<keyword evidence="1" id="KW-1133">Transmembrane helix</keyword>
<dbReference type="EMBL" id="JACBNQ010000018">
    <property type="protein sequence ID" value="NYB75196.1"/>
    <property type="molecule type" value="Genomic_DNA"/>
</dbReference>
<proteinExistence type="predicted"/>
<keyword evidence="3" id="KW-1185">Reference proteome</keyword>
<feature type="transmembrane region" description="Helical" evidence="1">
    <location>
        <begin position="54"/>
        <end position="73"/>
    </location>
</feature>
<sequence length="101" mass="11476">MDFNYFFSQKNNAGISSYLIIADIVGILIAMLGLKLSIIYFLDIFRFSKKLKNIICLIGSVMLMFSGINLVLFNKGLQTWFVSIGIIIVSSLLGRFTHRKF</sequence>
<organism evidence="2 3">
    <name type="scientific">Sedimentibacter hydroxybenzoicus DSM 7310</name>
    <dbReference type="NCBI Taxonomy" id="1123245"/>
    <lineage>
        <taxon>Bacteria</taxon>
        <taxon>Bacillati</taxon>
        <taxon>Bacillota</taxon>
        <taxon>Tissierellia</taxon>
        <taxon>Sedimentibacter</taxon>
    </lineage>
</organism>
<keyword evidence="1" id="KW-0812">Transmembrane</keyword>
<dbReference type="RefSeq" id="WP_179238902.1">
    <property type="nucleotide sequence ID" value="NZ_JACBNQ010000018.1"/>
</dbReference>
<dbReference type="Proteomes" id="UP000611629">
    <property type="component" value="Unassembled WGS sequence"/>
</dbReference>
<feature type="transmembrane region" description="Helical" evidence="1">
    <location>
        <begin position="20"/>
        <end position="42"/>
    </location>
</feature>
<evidence type="ECO:0000256" key="1">
    <source>
        <dbReference type="SAM" id="Phobius"/>
    </source>
</evidence>